<accession>A0A4S2BPW7</accession>
<dbReference type="PANTHER" id="PTHR38435:SF2">
    <property type="entry name" value="DUF871 DOMAIN-CONTAINING PROTEIN"/>
    <property type="match status" value="1"/>
</dbReference>
<feature type="domain" description="6-phospho-N-acetylmuramidase N-terminal" evidence="2">
    <location>
        <begin position="2"/>
        <end position="218"/>
    </location>
</feature>
<evidence type="ECO:0000313" key="4">
    <source>
        <dbReference type="Proteomes" id="UP000309117"/>
    </source>
</evidence>
<protein>
    <submittedName>
        <fullName evidence="3">DUF871 domain-containing protein</fullName>
    </submittedName>
</protein>
<dbReference type="Gene3D" id="3.20.20.70">
    <property type="entry name" value="Aldolase class I"/>
    <property type="match status" value="1"/>
</dbReference>
<evidence type="ECO:0000259" key="1">
    <source>
        <dbReference type="Pfam" id="PF05913"/>
    </source>
</evidence>
<gene>
    <name evidence="3" type="ORF">E5351_01640</name>
</gene>
<dbReference type="AlphaFoldDB" id="A0A4S2BPW7"/>
<dbReference type="InterPro" id="IPR008589">
    <property type="entry name" value="MupG"/>
</dbReference>
<dbReference type="InterPro" id="IPR029000">
    <property type="entry name" value="Cyclophilin-like_dom_sf"/>
</dbReference>
<dbReference type="Proteomes" id="UP000309117">
    <property type="component" value="Unassembled WGS sequence"/>
</dbReference>
<feature type="domain" description="6-phospho-N-acetylmuramidase C-terminal" evidence="1">
    <location>
        <begin position="240"/>
        <end position="334"/>
    </location>
</feature>
<proteinExistence type="predicted"/>
<dbReference type="Pfam" id="PF19200">
    <property type="entry name" value="MupG_N"/>
    <property type="match status" value="1"/>
</dbReference>
<dbReference type="SUPFAM" id="SSF51445">
    <property type="entry name" value="(Trans)glycosidases"/>
    <property type="match status" value="1"/>
</dbReference>
<evidence type="ECO:0000313" key="3">
    <source>
        <dbReference type="EMBL" id="TGY17187.1"/>
    </source>
</evidence>
<dbReference type="RefSeq" id="WP_004045731.1">
    <property type="nucleotide sequence ID" value="NZ_AQFR02000003.1"/>
</dbReference>
<name>A0A4S2BPW7_9LACO</name>
<comment type="caution">
    <text evidence="3">The sequence shown here is derived from an EMBL/GenBank/DDBJ whole genome shotgun (WGS) entry which is preliminary data.</text>
</comment>
<dbReference type="InterPro" id="IPR013785">
    <property type="entry name" value="Aldolase_TIM"/>
</dbReference>
<sequence length="341" mass="38764">MLGFSVYLSHDLTADDYNYLIAMRNAGFNTVFTSLLDHDNGEVERLNELGKWCKNLDLKVIADISKESLKFLEIKQLTDFEKLPLTGIRADEGISMPDIAKISKSFTVVLNASTITQNDIDELKDENADFDNLTAWHNFYPHPHTGLASKWFKERNHWLHKFGLKVGAFISGDKSAGFYRPTLEKLRGVNPLAAMLELKKLNCDDVLVGDASIDTDVITTFINYLKQKAITLHLQEGNPTLIQNQWHNRPDVARDVVRLVEGRVKQLFDLTPQEEILSRPEGSVTCDNDLYEQYQGELQITKCDLPADERVNIIDYVVQEDLSLLKFVGSRSPIIFVKSMK</sequence>
<dbReference type="SUPFAM" id="SSF50891">
    <property type="entry name" value="Cyclophilin-like"/>
    <property type="match status" value="1"/>
</dbReference>
<dbReference type="PANTHER" id="PTHR38435">
    <property type="match status" value="1"/>
</dbReference>
<evidence type="ECO:0000259" key="2">
    <source>
        <dbReference type="Pfam" id="PF19200"/>
    </source>
</evidence>
<dbReference type="InterPro" id="IPR043894">
    <property type="entry name" value="MupG_C"/>
</dbReference>
<reference evidence="3 4" key="1">
    <citation type="submission" date="2019-04" db="EMBL/GenBank/DDBJ databases">
        <title>Microbes associate with the intestines of laboratory mice.</title>
        <authorList>
            <person name="Navarre W."/>
            <person name="Wong E."/>
            <person name="Huang K."/>
            <person name="Tropini C."/>
            <person name="Ng K."/>
            <person name="Yu B."/>
        </authorList>
    </citation>
    <scope>NUCLEOTIDE SEQUENCE [LARGE SCALE GENOMIC DNA]</scope>
    <source>
        <strain evidence="3 4">NM61_E11</strain>
    </source>
</reference>
<dbReference type="EMBL" id="SRYV01000002">
    <property type="protein sequence ID" value="TGY17187.1"/>
    <property type="molecule type" value="Genomic_DNA"/>
</dbReference>
<organism evidence="3 4">
    <name type="scientific">Lactobacillus intestinalis</name>
    <dbReference type="NCBI Taxonomy" id="151781"/>
    <lineage>
        <taxon>Bacteria</taxon>
        <taxon>Bacillati</taxon>
        <taxon>Bacillota</taxon>
        <taxon>Bacilli</taxon>
        <taxon>Lactobacillales</taxon>
        <taxon>Lactobacillaceae</taxon>
        <taxon>Lactobacillus</taxon>
    </lineage>
</organism>
<dbReference type="Pfam" id="PF05913">
    <property type="entry name" value="MupG_C"/>
    <property type="match status" value="1"/>
</dbReference>
<dbReference type="Gene3D" id="2.40.100.10">
    <property type="entry name" value="Cyclophilin-like"/>
    <property type="match status" value="1"/>
</dbReference>
<dbReference type="InterPro" id="IPR043797">
    <property type="entry name" value="MupG_N"/>
</dbReference>
<dbReference type="InterPro" id="IPR017853">
    <property type="entry name" value="GH"/>
</dbReference>